<evidence type="ECO:0000256" key="4">
    <source>
        <dbReference type="SAM" id="MobiDB-lite"/>
    </source>
</evidence>
<dbReference type="EMBL" id="RBZU01000004">
    <property type="protein sequence ID" value="RKP56013.1"/>
    <property type="molecule type" value="Genomic_DNA"/>
</dbReference>
<dbReference type="PIRSF" id="PIRSF029745">
    <property type="entry name" value="FhaC"/>
    <property type="match status" value="1"/>
</dbReference>
<evidence type="ECO:0000256" key="1">
    <source>
        <dbReference type="ARBA" id="ARBA00022452"/>
    </source>
</evidence>
<keyword evidence="2" id="KW-0812">Transmembrane</keyword>
<evidence type="ECO:0000259" key="6">
    <source>
        <dbReference type="Pfam" id="PF08479"/>
    </source>
</evidence>
<dbReference type="InterPro" id="IPR027282">
    <property type="entry name" value="TPS"/>
</dbReference>
<comment type="caution">
    <text evidence="8">The sequence shown here is derived from an EMBL/GenBank/DDBJ whole genome shotgun (WGS) entry which is preliminary data.</text>
</comment>
<feature type="domain" description="ShlB POTRA" evidence="7">
    <location>
        <begin position="126"/>
        <end position="176"/>
    </location>
</feature>
<sequence length="540" mass="57537">MSPGEQTQRLQQQRLDATTPPGTLADVRSGALSPTAVSDLARLPVETPCFPIARVALTNNPFPWLATIVRPIVGQCVGKAGLKVVQSALVNALVRRGYVTARVLVPEQSLVSGTLMLGIVAGRVVDIRAKDGSPGRLGGALPTHEGALLNQRDIDQGLENIQRLPSQADTQIEIAPGLAPGDSVLVVSSGTGKRWRGTIGIDNGGQDATGRYQLNGALTIDSPLRLYDQLQISGATNANYGASDKGTRSMSVGYSVPVGYAMLSFAASRSRHLQTVAGFGGVVEYSGAQSRIEGGLSGVVFRDAQARTTLHATLYRALNRNEMDGVDIGVQARDMYGYEVGIAHRQYLARAQIDGTFAWRASLPGISKNSGTVVGDSGFGGRTQIEMASVTATVPFHLDVEPLSYRFAWSMQNALTSLTPPDRFAIGTRYAVRGFDSQRQLAAESGWVVSNEIDWYVPSAVGTQAIYTGVDMGRVRGPSARWLMGDTLAGVVIGARGSLAPKNKFGASLSYDMSLGWPIYKPQGFSTQSPTWLFQVTSLF</sequence>
<keyword evidence="1" id="KW-1134">Transmembrane beta strand</keyword>
<evidence type="ECO:0000256" key="3">
    <source>
        <dbReference type="ARBA" id="ARBA00023237"/>
    </source>
</evidence>
<feature type="region of interest" description="Disordered" evidence="4">
    <location>
        <begin position="1"/>
        <end position="28"/>
    </location>
</feature>
<gene>
    <name evidence="8" type="ORF">D7S86_10485</name>
</gene>
<proteinExistence type="predicted"/>
<dbReference type="OrthoDB" id="290122at2"/>
<dbReference type="InterPro" id="IPR051544">
    <property type="entry name" value="TPS_OM_transporter"/>
</dbReference>
<dbReference type="AlphaFoldDB" id="A0A494Y3I4"/>
<evidence type="ECO:0000313" key="9">
    <source>
        <dbReference type="Proteomes" id="UP000270342"/>
    </source>
</evidence>
<dbReference type="GO" id="GO:0046819">
    <property type="term" value="P:protein secretion by the type V secretion system"/>
    <property type="evidence" value="ECO:0007669"/>
    <property type="project" value="TreeGrafter"/>
</dbReference>
<organism evidence="8 9">
    <name type="scientific">Pararobbsia silviterrae</name>
    <dbReference type="NCBI Taxonomy" id="1792498"/>
    <lineage>
        <taxon>Bacteria</taxon>
        <taxon>Pseudomonadati</taxon>
        <taxon>Pseudomonadota</taxon>
        <taxon>Betaproteobacteria</taxon>
        <taxon>Burkholderiales</taxon>
        <taxon>Burkholderiaceae</taxon>
        <taxon>Pararobbsia</taxon>
    </lineage>
</organism>
<dbReference type="GO" id="GO:0008320">
    <property type="term" value="F:protein transmembrane transporter activity"/>
    <property type="evidence" value="ECO:0007669"/>
    <property type="project" value="TreeGrafter"/>
</dbReference>
<dbReference type="PANTHER" id="PTHR34597:SF3">
    <property type="entry name" value="OUTER MEMBRANE TRANSPORTER CDIB"/>
    <property type="match status" value="1"/>
</dbReference>
<dbReference type="Pfam" id="PF17287">
    <property type="entry name" value="POTRA_3"/>
    <property type="match status" value="1"/>
</dbReference>
<feature type="compositionally biased region" description="Polar residues" evidence="4">
    <location>
        <begin position="1"/>
        <end position="16"/>
    </location>
</feature>
<keyword evidence="1" id="KW-0472">Membrane</keyword>
<dbReference type="InterPro" id="IPR005565">
    <property type="entry name" value="Hemolysn_activator_HlyB_C"/>
</dbReference>
<feature type="domain" description="Polypeptide-transport-associated ShlB-type" evidence="6">
    <location>
        <begin position="61"/>
        <end position="122"/>
    </location>
</feature>
<dbReference type="Gene3D" id="3.10.20.310">
    <property type="entry name" value="membrane protein fhac"/>
    <property type="match status" value="1"/>
</dbReference>
<evidence type="ECO:0000313" key="8">
    <source>
        <dbReference type="EMBL" id="RKP56013.1"/>
    </source>
</evidence>
<keyword evidence="3" id="KW-0998">Cell outer membrane</keyword>
<reference evidence="8 9" key="1">
    <citation type="submission" date="2018-10" db="EMBL/GenBank/DDBJ databases">
        <title>Robbsia sp. DHC34, isolated from soil.</title>
        <authorList>
            <person name="Gao Z.-H."/>
            <person name="Qiu L.-H."/>
        </authorList>
    </citation>
    <scope>NUCLEOTIDE SEQUENCE [LARGE SCALE GENOMIC DNA]</scope>
    <source>
        <strain evidence="8 9">DHC34</strain>
    </source>
</reference>
<evidence type="ECO:0000256" key="2">
    <source>
        <dbReference type="ARBA" id="ARBA00022692"/>
    </source>
</evidence>
<keyword evidence="9" id="KW-1185">Reference proteome</keyword>
<dbReference type="Pfam" id="PF08479">
    <property type="entry name" value="POTRA_2"/>
    <property type="match status" value="1"/>
</dbReference>
<dbReference type="Pfam" id="PF03865">
    <property type="entry name" value="ShlB"/>
    <property type="match status" value="1"/>
</dbReference>
<dbReference type="Proteomes" id="UP000270342">
    <property type="component" value="Unassembled WGS sequence"/>
</dbReference>
<evidence type="ECO:0000259" key="5">
    <source>
        <dbReference type="Pfam" id="PF03865"/>
    </source>
</evidence>
<evidence type="ECO:0000259" key="7">
    <source>
        <dbReference type="Pfam" id="PF17287"/>
    </source>
</evidence>
<name>A0A494Y3I4_9BURK</name>
<dbReference type="PANTHER" id="PTHR34597">
    <property type="entry name" value="SLR1661 PROTEIN"/>
    <property type="match status" value="1"/>
</dbReference>
<accession>A0A494Y3I4</accession>
<dbReference type="InterPro" id="IPR013686">
    <property type="entry name" value="Polypept-transport_assoc_ShlB"/>
</dbReference>
<dbReference type="GO" id="GO:0098046">
    <property type="term" value="C:type V protein secretion system complex"/>
    <property type="evidence" value="ECO:0007669"/>
    <property type="project" value="TreeGrafter"/>
</dbReference>
<feature type="domain" description="Haemolysin activator HlyB C-terminal" evidence="5">
    <location>
        <begin position="181"/>
        <end position="497"/>
    </location>
</feature>
<dbReference type="Gene3D" id="2.40.160.50">
    <property type="entry name" value="membrane protein fhac: a member of the omp85/tpsb transporter family"/>
    <property type="match status" value="1"/>
</dbReference>
<dbReference type="InterPro" id="IPR035251">
    <property type="entry name" value="ShlB_POTRA"/>
</dbReference>
<protein>
    <submittedName>
        <fullName evidence="8">ShlB/FhaC/HecB family hemolysin secretion/activation protein</fullName>
    </submittedName>
</protein>